<protein>
    <submittedName>
        <fullName evidence="2">Uncharacterized protein</fullName>
    </submittedName>
</protein>
<name>A0A174TGV6_FLAPL</name>
<sequence length="274" mass="28836">MVCPVVGIIQRDGDQALPIPLRTGNQRPPRPVRVAGFEASAALIPPEQLVVIGEGAPCHRDGTGTHDLCQRFVLHHHPGQGSHVGGGGVVPLVIEPVWVFKVGVLHAQLGGLVIHPGHKSVHVPGAEARNGHRRVIARGEQQPVEQRLQRQLLPRLQIHGGALHSGPLGPDGDYLGQIRVRFHRHQRGHQLGNAGNGALLLRVLGIKDPAAFPIDQDGGGSRDAGPGGPDGGTEQNSQCQKDGGKPFQTASPQGIDAASMRVSPGIYPCPAASR</sequence>
<evidence type="ECO:0000256" key="1">
    <source>
        <dbReference type="SAM" id="MobiDB-lite"/>
    </source>
</evidence>
<dbReference type="AlphaFoldDB" id="A0A174TGV6"/>
<evidence type="ECO:0000313" key="3">
    <source>
        <dbReference type="Proteomes" id="UP000095746"/>
    </source>
</evidence>
<reference evidence="2 3" key="1">
    <citation type="submission" date="2015-09" db="EMBL/GenBank/DDBJ databases">
        <authorList>
            <consortium name="Pathogen Informatics"/>
        </authorList>
    </citation>
    <scope>NUCLEOTIDE SEQUENCE [LARGE SCALE GENOMIC DNA]</scope>
    <source>
        <strain evidence="2 3">2789STDY5608854</strain>
    </source>
</reference>
<proteinExistence type="predicted"/>
<gene>
    <name evidence="2" type="ORF">ERS852411_03935</name>
</gene>
<feature type="compositionally biased region" description="Gly residues" evidence="1">
    <location>
        <begin position="217"/>
        <end position="231"/>
    </location>
</feature>
<dbReference type="EMBL" id="CYZT01000654">
    <property type="protein sequence ID" value="CUQ06935.1"/>
    <property type="molecule type" value="Genomic_DNA"/>
</dbReference>
<feature type="region of interest" description="Disordered" evidence="1">
    <location>
        <begin position="212"/>
        <end position="274"/>
    </location>
</feature>
<dbReference type="Proteomes" id="UP000095746">
    <property type="component" value="Unassembled WGS sequence"/>
</dbReference>
<organism evidence="2 3">
    <name type="scientific">Flavonifractor plautii</name>
    <name type="common">Fusobacterium plautii</name>
    <dbReference type="NCBI Taxonomy" id="292800"/>
    <lineage>
        <taxon>Bacteria</taxon>
        <taxon>Bacillati</taxon>
        <taxon>Bacillota</taxon>
        <taxon>Clostridia</taxon>
        <taxon>Eubacteriales</taxon>
        <taxon>Oscillospiraceae</taxon>
        <taxon>Flavonifractor</taxon>
    </lineage>
</organism>
<evidence type="ECO:0000313" key="2">
    <source>
        <dbReference type="EMBL" id="CUQ06935.1"/>
    </source>
</evidence>
<accession>A0A174TGV6</accession>